<protein>
    <recommendedName>
        <fullName evidence="2">SWIM-type domain-containing protein</fullName>
    </recommendedName>
</protein>
<keyword evidence="4" id="KW-1185">Reference proteome</keyword>
<evidence type="ECO:0000313" key="4">
    <source>
        <dbReference type="Proteomes" id="UP000824469"/>
    </source>
</evidence>
<dbReference type="Proteomes" id="UP000824469">
    <property type="component" value="Unassembled WGS sequence"/>
</dbReference>
<keyword evidence="1" id="KW-0863">Zinc-finger</keyword>
<evidence type="ECO:0000259" key="2">
    <source>
        <dbReference type="PROSITE" id="PS50966"/>
    </source>
</evidence>
<organism evidence="3 4">
    <name type="scientific">Taxus chinensis</name>
    <name type="common">Chinese yew</name>
    <name type="synonym">Taxus wallichiana var. chinensis</name>
    <dbReference type="NCBI Taxonomy" id="29808"/>
    <lineage>
        <taxon>Eukaryota</taxon>
        <taxon>Viridiplantae</taxon>
        <taxon>Streptophyta</taxon>
        <taxon>Embryophyta</taxon>
        <taxon>Tracheophyta</taxon>
        <taxon>Spermatophyta</taxon>
        <taxon>Pinopsida</taxon>
        <taxon>Pinidae</taxon>
        <taxon>Conifers II</taxon>
        <taxon>Cupressales</taxon>
        <taxon>Taxaceae</taxon>
        <taxon>Taxus</taxon>
    </lineage>
</organism>
<proteinExistence type="predicted"/>
<dbReference type="EMBL" id="JAHRHJ020000004">
    <property type="protein sequence ID" value="KAH9317328.1"/>
    <property type="molecule type" value="Genomic_DNA"/>
</dbReference>
<reference evidence="3 4" key="1">
    <citation type="journal article" date="2021" name="Nat. Plants">
        <title>The Taxus genome provides insights into paclitaxel biosynthesis.</title>
        <authorList>
            <person name="Xiong X."/>
            <person name="Gou J."/>
            <person name="Liao Q."/>
            <person name="Li Y."/>
            <person name="Zhou Q."/>
            <person name="Bi G."/>
            <person name="Li C."/>
            <person name="Du R."/>
            <person name="Wang X."/>
            <person name="Sun T."/>
            <person name="Guo L."/>
            <person name="Liang H."/>
            <person name="Lu P."/>
            <person name="Wu Y."/>
            <person name="Zhang Z."/>
            <person name="Ro D.K."/>
            <person name="Shang Y."/>
            <person name="Huang S."/>
            <person name="Yan J."/>
        </authorList>
    </citation>
    <scope>NUCLEOTIDE SEQUENCE [LARGE SCALE GENOMIC DNA]</scope>
    <source>
        <strain evidence="3">Ta-2019</strain>
    </source>
</reference>
<evidence type="ECO:0000256" key="1">
    <source>
        <dbReference type="PROSITE-ProRule" id="PRU00325"/>
    </source>
</evidence>
<sequence length="807" mass="93667">MEADPADPSVVLSAAPIVLQDRVIDKVIRLCVVVVSAHHQTPHLASRARDHHLGNMGGVLHRIRRLTSTADVLLLPSLHTMPLGNNCHPCHLLENSCILTSSFLRARKQTLRKNLLLAWRFQTLAKICLRDSKWKRLLDIPIQCPPEGLFSALDVVWSKVKDNRGVEGDFVAWIEVGRVDDFIKGECQRTSFPTSYYKRWSHSSPIRESTHRVRIDSTISYIIYWCSYGPEDFKEEDALPYDKSKVPTRGMGSRPGRKHIKCGCQCNFNVRILMKRSEYALITYPQMDHVDNNNHICHGQKNHKFEGTRAYYAPHISKELQEWVEKLLLLGMPADIVLQKHREMVHEKLALFDGQTKRDDFLSSHDVHNIDTKIKAAKYMYDRNDAQSVRVWQDQNPNICFEYQEYEGNVEEDGHVPFIMGIQMPQQLEWMLKYGHNNILAMDATFGTNGMKEHWLLRIGMWVRHLRTLKHAGQETNAAIEAYHSILKSKWLSSIRKASHRRVDWLIHQLITVVFIYYWWSQCCKESGFYRNFKVEKLENNQWLHAQSIPDYYVTFHTSDPRLAWVRSQTDDTCHYEVWYQTPHLAMCGCGVSKNGYLCKHVIKVNMMKKNSARENFNVQGLFCAPNVACGDEHVVDDPFGQAWNPPNTCEDSMHVLQQDKHVINEEDEHLSPQVRRIRKIVDNSLVGPLNKSFLNLLENTLVETTNRLRGSQISSILGVQHPEAQPFRPVDDGFNNTLHRERDFIEKMLNRRRPCPTNRKASFPIVKKSRVSRRLTWEDELKRAAERDRERGLVEELEDDTNTNGI</sequence>
<evidence type="ECO:0000313" key="3">
    <source>
        <dbReference type="EMBL" id="KAH9317328.1"/>
    </source>
</evidence>
<keyword evidence="1" id="KW-0479">Metal-binding</keyword>
<dbReference type="PANTHER" id="PTHR33977:SF1">
    <property type="entry name" value="ZINC ION BINDING PROTEIN"/>
    <property type="match status" value="1"/>
</dbReference>
<name>A0AA38L9X5_TAXCH</name>
<dbReference type="GO" id="GO:0008270">
    <property type="term" value="F:zinc ion binding"/>
    <property type="evidence" value="ECO:0007669"/>
    <property type="project" value="UniProtKB-KW"/>
</dbReference>
<dbReference type="AlphaFoldDB" id="A0AA38L9X5"/>
<dbReference type="PANTHER" id="PTHR33977">
    <property type="entry name" value="ZINC ION BINDING PROTEIN"/>
    <property type="match status" value="1"/>
</dbReference>
<accession>A0AA38L9X5</accession>
<gene>
    <name evidence="3" type="ORF">KI387_019097</name>
</gene>
<keyword evidence="1" id="KW-0862">Zinc</keyword>
<comment type="caution">
    <text evidence="3">The sequence shown here is derived from an EMBL/GenBank/DDBJ whole genome shotgun (WGS) entry which is preliminary data.</text>
</comment>
<dbReference type="InterPro" id="IPR007527">
    <property type="entry name" value="Znf_SWIM"/>
</dbReference>
<feature type="domain" description="SWIM-type" evidence="2">
    <location>
        <begin position="576"/>
        <end position="610"/>
    </location>
</feature>
<dbReference type="PROSITE" id="PS50966">
    <property type="entry name" value="ZF_SWIM"/>
    <property type="match status" value="1"/>
</dbReference>